<comment type="caution">
    <text evidence="1">The sequence shown here is derived from an EMBL/GenBank/DDBJ whole genome shotgun (WGS) entry which is preliminary data.</text>
</comment>
<name>A0A8H6Z9Y9_9AGAR</name>
<dbReference type="AlphaFoldDB" id="A0A8H6Z9Y9"/>
<dbReference type="EMBL" id="JACAZH010000003">
    <property type="protein sequence ID" value="KAF7373682.1"/>
    <property type="molecule type" value="Genomic_DNA"/>
</dbReference>
<accession>A0A8H6Z9Y9</accession>
<keyword evidence="2" id="KW-1185">Reference proteome</keyword>
<organism evidence="1 2">
    <name type="scientific">Mycena sanguinolenta</name>
    <dbReference type="NCBI Taxonomy" id="230812"/>
    <lineage>
        <taxon>Eukaryota</taxon>
        <taxon>Fungi</taxon>
        <taxon>Dikarya</taxon>
        <taxon>Basidiomycota</taxon>
        <taxon>Agaricomycotina</taxon>
        <taxon>Agaricomycetes</taxon>
        <taxon>Agaricomycetidae</taxon>
        <taxon>Agaricales</taxon>
        <taxon>Marasmiineae</taxon>
        <taxon>Mycenaceae</taxon>
        <taxon>Mycena</taxon>
    </lineage>
</organism>
<protein>
    <submittedName>
        <fullName evidence="1">Uncharacterized protein</fullName>
    </submittedName>
</protein>
<reference evidence="1" key="1">
    <citation type="submission" date="2020-05" db="EMBL/GenBank/DDBJ databases">
        <title>Mycena genomes resolve the evolution of fungal bioluminescence.</title>
        <authorList>
            <person name="Tsai I.J."/>
        </authorList>
    </citation>
    <scope>NUCLEOTIDE SEQUENCE</scope>
    <source>
        <strain evidence="1">160909Yilan</strain>
    </source>
</reference>
<sequence length="143" mass="15607">MRTSAVRPRACARVIFFAPSPFPSRVHSEKAPTNDGRDRDQLVLAAVAQPSLTIYTRKSILLITKLINPGSASPARWHELVLTASLAPARGAHCINDAARSVHPPNSNCVRAGRLHPITPTYPTGYRAAKKLPYVSRSVYTEP</sequence>
<gene>
    <name evidence="1" type="ORF">MSAN_00579200</name>
</gene>
<dbReference type="Proteomes" id="UP000623467">
    <property type="component" value="Unassembled WGS sequence"/>
</dbReference>
<proteinExistence type="predicted"/>
<evidence type="ECO:0000313" key="2">
    <source>
        <dbReference type="Proteomes" id="UP000623467"/>
    </source>
</evidence>
<evidence type="ECO:0000313" key="1">
    <source>
        <dbReference type="EMBL" id="KAF7373682.1"/>
    </source>
</evidence>